<dbReference type="Gene3D" id="3.30.450.180">
    <property type="match status" value="1"/>
</dbReference>
<keyword evidence="4" id="KW-1185">Reference proteome</keyword>
<evidence type="ECO:0000259" key="2">
    <source>
        <dbReference type="SMART" id="SM00530"/>
    </source>
</evidence>
<dbReference type="Pfam" id="PF13560">
    <property type="entry name" value="HTH_31"/>
    <property type="match status" value="1"/>
</dbReference>
<dbReference type="Gene3D" id="1.10.260.40">
    <property type="entry name" value="lambda repressor-like DNA-binding domains"/>
    <property type="match status" value="1"/>
</dbReference>
<dbReference type="Proteomes" id="UP001501237">
    <property type="component" value="Unassembled WGS sequence"/>
</dbReference>
<name>A0ABP6Q202_9ACTN</name>
<dbReference type="Pfam" id="PF17765">
    <property type="entry name" value="MLTR_LBD"/>
    <property type="match status" value="1"/>
</dbReference>
<accession>A0ABP6Q202</accession>
<dbReference type="InterPro" id="IPR010982">
    <property type="entry name" value="Lambda_DNA-bd_dom_sf"/>
</dbReference>
<dbReference type="PANTHER" id="PTHR35010:SF2">
    <property type="entry name" value="BLL4672 PROTEIN"/>
    <property type="match status" value="1"/>
</dbReference>
<protein>
    <submittedName>
        <fullName evidence="3">Helix-turn-helix transcriptional regulator</fullName>
    </submittedName>
</protein>
<dbReference type="InterPro" id="IPR001387">
    <property type="entry name" value="Cro/C1-type_HTH"/>
</dbReference>
<dbReference type="SMART" id="SM00530">
    <property type="entry name" value="HTH_XRE"/>
    <property type="match status" value="1"/>
</dbReference>
<dbReference type="SUPFAM" id="SSF47413">
    <property type="entry name" value="lambda repressor-like DNA-binding domains"/>
    <property type="match status" value="1"/>
</dbReference>
<proteinExistence type="predicted"/>
<dbReference type="InterPro" id="IPR041413">
    <property type="entry name" value="MLTR_LBD"/>
</dbReference>
<dbReference type="CDD" id="cd00093">
    <property type="entry name" value="HTH_XRE"/>
    <property type="match status" value="1"/>
</dbReference>
<feature type="domain" description="HTH cro/C1-type" evidence="2">
    <location>
        <begin position="23"/>
        <end position="95"/>
    </location>
</feature>
<sequence>MTTTATERNRPTASARRADLGSFLRTRRERLSPEEFGLPAGSRRRTPGLRREEVAQLAGVGVTWYTWLEQGRPIRASVQVLDAVSRTLRLDPAEHEHLYRLAGVPRPPAGPVERHPPAELLTILDALNPLPACVLTERFDVLAANAAYIAMFPTLGTAPKNILWCLFSCPYCDPFAEADLEIPRMVARFRAAYARHSGEPEWDSLVTDLQAASPRFTELWHTHDVAAHETGRKVFNHPRTGTMTFNATSLAVHPAADMRLSVYTPVDSHTASVITRLLAGDLAIPPCPHG</sequence>
<organism evidence="3 4">
    <name type="scientific">Actinocorallia longicatena</name>
    <dbReference type="NCBI Taxonomy" id="111803"/>
    <lineage>
        <taxon>Bacteria</taxon>
        <taxon>Bacillati</taxon>
        <taxon>Actinomycetota</taxon>
        <taxon>Actinomycetes</taxon>
        <taxon>Streptosporangiales</taxon>
        <taxon>Thermomonosporaceae</taxon>
        <taxon>Actinocorallia</taxon>
    </lineage>
</organism>
<comment type="caution">
    <text evidence="3">The sequence shown here is derived from an EMBL/GenBank/DDBJ whole genome shotgun (WGS) entry which is preliminary data.</text>
</comment>
<dbReference type="PANTHER" id="PTHR35010">
    <property type="entry name" value="BLL4672 PROTEIN-RELATED"/>
    <property type="match status" value="1"/>
</dbReference>
<gene>
    <name evidence="3" type="ORF">GCM10010468_12550</name>
</gene>
<dbReference type="EMBL" id="BAAAUV010000003">
    <property type="protein sequence ID" value="GAA3200092.1"/>
    <property type="molecule type" value="Genomic_DNA"/>
</dbReference>
<evidence type="ECO:0000313" key="3">
    <source>
        <dbReference type="EMBL" id="GAA3200092.1"/>
    </source>
</evidence>
<evidence type="ECO:0000313" key="4">
    <source>
        <dbReference type="Proteomes" id="UP001501237"/>
    </source>
</evidence>
<reference evidence="4" key="1">
    <citation type="journal article" date="2019" name="Int. J. Syst. Evol. Microbiol.">
        <title>The Global Catalogue of Microorganisms (GCM) 10K type strain sequencing project: providing services to taxonomists for standard genome sequencing and annotation.</title>
        <authorList>
            <consortium name="The Broad Institute Genomics Platform"/>
            <consortium name="The Broad Institute Genome Sequencing Center for Infectious Disease"/>
            <person name="Wu L."/>
            <person name="Ma J."/>
        </authorList>
    </citation>
    <scope>NUCLEOTIDE SEQUENCE [LARGE SCALE GENOMIC DNA]</scope>
    <source>
        <strain evidence="4">JCM 9377</strain>
    </source>
</reference>
<dbReference type="RefSeq" id="WP_344823165.1">
    <property type="nucleotide sequence ID" value="NZ_BAAAUV010000003.1"/>
</dbReference>
<feature type="region of interest" description="Disordered" evidence="1">
    <location>
        <begin position="1"/>
        <end position="24"/>
    </location>
</feature>
<evidence type="ECO:0000256" key="1">
    <source>
        <dbReference type="SAM" id="MobiDB-lite"/>
    </source>
</evidence>